<sequence length="54" mass="5719">MHATDENHPGAAVPTDMPHRHVLVDIAEMVVDTGQPSNGCERANTRARASKLGG</sequence>
<accession>A4E6R5</accession>
<evidence type="ECO:0000313" key="3">
    <source>
        <dbReference type="Proteomes" id="UP000002979"/>
    </source>
</evidence>
<protein>
    <submittedName>
        <fullName evidence="2">Uncharacterized protein</fullName>
    </submittedName>
</protein>
<dbReference type="EMBL" id="AAVN02000001">
    <property type="protein sequence ID" value="EBA40424.1"/>
    <property type="molecule type" value="Genomic_DNA"/>
</dbReference>
<gene>
    <name evidence="2" type="ORF">COLAER_00090</name>
</gene>
<reference evidence="2 3" key="1">
    <citation type="submission" date="2007-01" db="EMBL/GenBank/DDBJ databases">
        <title>Draft genome sequence of Collinsella aerofaciens (ATCC 25986).</title>
        <authorList>
            <person name="Sudarsanam P."/>
            <person name="Ley R."/>
            <person name="Guruge J."/>
            <person name="Turnbaugh P.J."/>
            <person name="Mahowald M."/>
            <person name="Liep D."/>
            <person name="Gordon J."/>
        </authorList>
    </citation>
    <scope>NUCLEOTIDE SEQUENCE [LARGE SCALE GENOMIC DNA]</scope>
    <source>
        <strain evidence="3">ATCC 25986 / DSM 3979 / JCM 10188 / KCTC 3647 / NCTC 11838 / VPI 1003</strain>
    </source>
</reference>
<proteinExistence type="predicted"/>
<reference evidence="2 3" key="2">
    <citation type="submission" date="2007-04" db="EMBL/GenBank/DDBJ databases">
        <authorList>
            <person name="Fulton L."/>
            <person name="Clifton S."/>
            <person name="Fulton B."/>
            <person name="Xu J."/>
            <person name="Minx P."/>
            <person name="Mardis E.R."/>
            <person name="Wilson R.K."/>
        </authorList>
    </citation>
    <scope>NUCLEOTIDE SEQUENCE [LARGE SCALE GENOMIC DNA]</scope>
    <source>
        <strain evidence="3">ATCC 25986 / DSM 3979 / JCM 10188 / KCTC 3647 / NCTC 11838 / VPI 1003</strain>
    </source>
</reference>
<feature type="region of interest" description="Disordered" evidence="1">
    <location>
        <begin position="33"/>
        <end position="54"/>
    </location>
</feature>
<comment type="caution">
    <text evidence="2">The sequence shown here is derived from an EMBL/GenBank/DDBJ whole genome shotgun (WGS) entry which is preliminary data.</text>
</comment>
<name>A4E6R5_COLAA</name>
<evidence type="ECO:0000313" key="2">
    <source>
        <dbReference type="EMBL" id="EBA40424.1"/>
    </source>
</evidence>
<evidence type="ECO:0000256" key="1">
    <source>
        <dbReference type="SAM" id="MobiDB-lite"/>
    </source>
</evidence>
<dbReference type="Proteomes" id="UP000002979">
    <property type="component" value="Unassembled WGS sequence"/>
</dbReference>
<organism evidence="2 3">
    <name type="scientific">Collinsella aerofaciens (strain ATCC 25986 / DSM 3979 / JCM 10188 / KCTC 3647 / NCTC 11838 / VPI 1003)</name>
    <dbReference type="NCBI Taxonomy" id="411903"/>
    <lineage>
        <taxon>Bacteria</taxon>
        <taxon>Bacillati</taxon>
        <taxon>Actinomycetota</taxon>
        <taxon>Coriobacteriia</taxon>
        <taxon>Coriobacteriales</taxon>
        <taxon>Coriobacteriaceae</taxon>
        <taxon>Collinsella</taxon>
    </lineage>
</organism>
<dbReference type="AlphaFoldDB" id="A4E6R5"/>